<dbReference type="SUPFAM" id="SSF52540">
    <property type="entry name" value="P-loop containing nucleoside triphosphate hydrolases"/>
    <property type="match status" value="1"/>
</dbReference>
<organism evidence="12 13">
    <name type="scientific">Thermoleophilum album</name>
    <dbReference type="NCBI Taxonomy" id="29539"/>
    <lineage>
        <taxon>Bacteria</taxon>
        <taxon>Bacillati</taxon>
        <taxon>Actinomycetota</taxon>
        <taxon>Thermoleophilia</taxon>
        <taxon>Thermoleophilales</taxon>
        <taxon>Thermoleophilaceae</taxon>
        <taxon>Thermoleophilum</taxon>
    </lineage>
</organism>
<dbReference type="InterPro" id="IPR013159">
    <property type="entry name" value="DnaA_C"/>
</dbReference>
<evidence type="ECO:0000256" key="8">
    <source>
        <dbReference type="RuleBase" id="RU004227"/>
    </source>
</evidence>
<dbReference type="GO" id="GO:0006275">
    <property type="term" value="P:regulation of DNA replication"/>
    <property type="evidence" value="ECO:0007669"/>
    <property type="project" value="InterPro"/>
</dbReference>
<feature type="compositionally biased region" description="Basic and acidic residues" evidence="9">
    <location>
        <begin position="454"/>
        <end position="463"/>
    </location>
</feature>
<feature type="domain" description="Chromosomal replication initiator DnaA C-terminal" evidence="11">
    <location>
        <begin position="355"/>
        <end position="424"/>
    </location>
</feature>
<proteinExistence type="inferred from homology"/>
<dbReference type="AlphaFoldDB" id="A0A1H6FMU0"/>
<keyword evidence="13" id="KW-1185">Reference proteome</keyword>
<dbReference type="PANTHER" id="PTHR30050">
    <property type="entry name" value="CHROMOSOMAL REPLICATION INITIATOR PROTEIN DNAA"/>
    <property type="match status" value="1"/>
</dbReference>
<evidence type="ECO:0000256" key="7">
    <source>
        <dbReference type="RuleBase" id="RU000577"/>
    </source>
</evidence>
<dbReference type="Pfam" id="PF00308">
    <property type="entry name" value="Bac_DnaA"/>
    <property type="match status" value="1"/>
</dbReference>
<dbReference type="InterPro" id="IPR020591">
    <property type="entry name" value="Chromosome_initiator_DnaA-like"/>
</dbReference>
<evidence type="ECO:0000256" key="1">
    <source>
        <dbReference type="ARBA" id="ARBA00022490"/>
    </source>
</evidence>
<evidence type="ECO:0000256" key="5">
    <source>
        <dbReference type="ARBA" id="ARBA00023121"/>
    </source>
</evidence>
<dbReference type="InterPro" id="IPR027417">
    <property type="entry name" value="P-loop_NTPase"/>
</dbReference>
<dbReference type="PRINTS" id="PR00051">
    <property type="entry name" value="DNAA"/>
</dbReference>
<dbReference type="InterPro" id="IPR010921">
    <property type="entry name" value="Trp_repressor/repl_initiator"/>
</dbReference>
<sequence>MSTRPQAPAASLTERFHSALRSQAPAVTYKLWLSDLSLSADSSGCLRVVVPAGRRQWLAERYGDLVLRAARAVIGAHARVTYEAREQVPEPGPRRSHSDRGAETSLTGSSPLDPQFRFDTYVVHDGNRLAHAAALTIAEHRTPPFPVVLIHGRRGTGKSHLVQASAALYRSAATPSRVAYFTAQDFTSAFVRAVRARAVTDLRETLGRIELLVVDDLDLLLSRTQTAEVLGEVILHLRTRGSKVLLVASKQADRLTTSAPTLARELDAALPLEVTDPPKDAAPTLAHRACQATGVVLPDPVIQRICDLSPPNPLALHSAVVQVSTYASLRGEPPSTELVDHLLTRTNPPQLPRPDADLVLAAVTDCFSIPLDAIRGRTRTTQVTRARAAAALLLRELARATLPEIGRLLGGRSHSTVVGMIRSAKDLEQRDRRFSDLLALTRSRAQLHPTTETNRSRQPDHSYTHTTTYPPPPQPPADTHPTDRPTGPDTSHSSPHPL</sequence>
<dbReference type="GO" id="GO:0008289">
    <property type="term" value="F:lipid binding"/>
    <property type="evidence" value="ECO:0007669"/>
    <property type="project" value="UniProtKB-KW"/>
</dbReference>
<dbReference type="InterPro" id="IPR013317">
    <property type="entry name" value="DnaA_dom"/>
</dbReference>
<accession>A0A1H6FMU0</accession>
<evidence type="ECO:0000259" key="11">
    <source>
        <dbReference type="SMART" id="SM00760"/>
    </source>
</evidence>
<dbReference type="PANTHER" id="PTHR30050:SF2">
    <property type="entry name" value="CHROMOSOMAL REPLICATION INITIATOR PROTEIN DNAA"/>
    <property type="match status" value="1"/>
</dbReference>
<reference evidence="13" key="1">
    <citation type="submission" date="2016-10" db="EMBL/GenBank/DDBJ databases">
        <authorList>
            <person name="Varghese N."/>
            <person name="Submissions S."/>
        </authorList>
    </citation>
    <scope>NUCLEOTIDE SEQUENCE [LARGE SCALE GENOMIC DNA]</scope>
    <source>
        <strain evidence="13">ATCC 35263</strain>
    </source>
</reference>
<feature type="compositionally biased region" description="Polar residues" evidence="9">
    <location>
        <begin position="488"/>
        <end position="498"/>
    </location>
</feature>
<dbReference type="Pfam" id="PF08299">
    <property type="entry name" value="Bac_DnaA_C"/>
    <property type="match status" value="1"/>
</dbReference>
<dbReference type="Gene3D" id="3.30.300.180">
    <property type="match status" value="1"/>
</dbReference>
<evidence type="ECO:0000259" key="10">
    <source>
        <dbReference type="SMART" id="SM00382"/>
    </source>
</evidence>
<dbReference type="Proteomes" id="UP000222056">
    <property type="component" value="Unassembled WGS sequence"/>
</dbReference>
<dbReference type="Gene3D" id="1.10.1750.10">
    <property type="match status" value="1"/>
</dbReference>
<keyword evidence="2 7" id="KW-0235">DNA replication</keyword>
<feature type="region of interest" description="Disordered" evidence="9">
    <location>
        <begin position="440"/>
        <end position="498"/>
    </location>
</feature>
<dbReference type="EMBL" id="FNWJ01000001">
    <property type="protein sequence ID" value="SEH11084.1"/>
    <property type="molecule type" value="Genomic_DNA"/>
</dbReference>
<protein>
    <recommendedName>
        <fullName evidence="7">Chromosomal replication initiator protein DnaA</fullName>
    </recommendedName>
</protein>
<keyword evidence="1" id="KW-0963">Cytoplasm</keyword>
<dbReference type="GO" id="GO:0005886">
    <property type="term" value="C:plasma membrane"/>
    <property type="evidence" value="ECO:0007669"/>
    <property type="project" value="TreeGrafter"/>
</dbReference>
<dbReference type="GO" id="GO:0006270">
    <property type="term" value="P:DNA replication initiation"/>
    <property type="evidence" value="ECO:0007669"/>
    <property type="project" value="InterPro"/>
</dbReference>
<keyword evidence="3 7" id="KW-0547">Nucleotide-binding</keyword>
<dbReference type="SMART" id="SM00760">
    <property type="entry name" value="Bac_DnaA_C"/>
    <property type="match status" value="1"/>
</dbReference>
<evidence type="ECO:0000313" key="12">
    <source>
        <dbReference type="EMBL" id="SEH11084.1"/>
    </source>
</evidence>
<comment type="similarity">
    <text evidence="8">Belongs to the DnaA family.</text>
</comment>
<evidence type="ECO:0000313" key="13">
    <source>
        <dbReference type="Proteomes" id="UP000222056"/>
    </source>
</evidence>
<dbReference type="GO" id="GO:0005524">
    <property type="term" value="F:ATP binding"/>
    <property type="evidence" value="ECO:0007669"/>
    <property type="project" value="UniProtKB-KW"/>
</dbReference>
<feature type="compositionally biased region" description="Basic and acidic residues" evidence="9">
    <location>
        <begin position="84"/>
        <end position="102"/>
    </location>
</feature>
<evidence type="ECO:0000256" key="6">
    <source>
        <dbReference type="ARBA" id="ARBA00023125"/>
    </source>
</evidence>
<dbReference type="Gene3D" id="3.40.50.300">
    <property type="entry name" value="P-loop containing nucleotide triphosphate hydrolases"/>
    <property type="match status" value="1"/>
</dbReference>
<name>A0A1H6FMU0_THEAL</name>
<evidence type="ECO:0000256" key="9">
    <source>
        <dbReference type="SAM" id="MobiDB-lite"/>
    </source>
</evidence>
<dbReference type="InterPro" id="IPR003593">
    <property type="entry name" value="AAA+_ATPase"/>
</dbReference>
<dbReference type="SUPFAM" id="SSF48295">
    <property type="entry name" value="TrpR-like"/>
    <property type="match status" value="1"/>
</dbReference>
<feature type="domain" description="AAA+ ATPase" evidence="10">
    <location>
        <begin position="144"/>
        <end position="272"/>
    </location>
</feature>
<dbReference type="SMART" id="SM00382">
    <property type="entry name" value="AAA"/>
    <property type="match status" value="1"/>
</dbReference>
<evidence type="ECO:0000256" key="3">
    <source>
        <dbReference type="ARBA" id="ARBA00022741"/>
    </source>
</evidence>
<dbReference type="OrthoDB" id="9807019at2"/>
<feature type="compositionally biased region" description="Pro residues" evidence="9">
    <location>
        <begin position="469"/>
        <end position="478"/>
    </location>
</feature>
<dbReference type="GO" id="GO:0003688">
    <property type="term" value="F:DNA replication origin binding"/>
    <property type="evidence" value="ECO:0007669"/>
    <property type="project" value="TreeGrafter"/>
</dbReference>
<feature type="region of interest" description="Disordered" evidence="9">
    <location>
        <begin position="84"/>
        <end position="112"/>
    </location>
</feature>
<evidence type="ECO:0000256" key="2">
    <source>
        <dbReference type="ARBA" id="ARBA00022705"/>
    </source>
</evidence>
<comment type="function">
    <text evidence="7">Plays an essential role in the initiation and regulation of chromosomal replication. ATP-DnaA binds to the origin of replication (oriC) to initiate formation of the DNA replication initiation complex once per cell cycle. Binds the DnaA box (a 9 base pair repeat at the origin) and separates the double-stranded (ds)DNA. Forms a right-handed helical filament on oriC DNA; dsDNA binds to the exterior of the filament while single-stranded (ss)DNA is stabiized in the filament's interior. The ATP-DnaA-oriC complex binds and stabilizes one strand of the AT-rich DNA unwinding element (DUE), permitting loading of DNA polymerase. After initiation quickly degrades to an ADP-DnaA complex that is not apt for DNA replication. Binds acidic phospholipids.</text>
</comment>
<dbReference type="RefSeq" id="WP_093116176.1">
    <property type="nucleotide sequence ID" value="NZ_FNWJ01000001.1"/>
</dbReference>
<dbReference type="InterPro" id="IPR038454">
    <property type="entry name" value="DnaA_N_sf"/>
</dbReference>
<evidence type="ECO:0000256" key="4">
    <source>
        <dbReference type="ARBA" id="ARBA00022840"/>
    </source>
</evidence>
<keyword evidence="5" id="KW-0446">Lipid-binding</keyword>
<gene>
    <name evidence="12" type="ORF">SAMN02745716_0654</name>
</gene>
<keyword evidence="4 7" id="KW-0067">ATP-binding</keyword>
<dbReference type="STRING" id="29539.SAMN02745716_0654"/>
<keyword evidence="6 7" id="KW-0238">DNA-binding</keyword>